<protein>
    <submittedName>
        <fullName evidence="1">Uncharacterized protein</fullName>
    </submittedName>
</protein>
<dbReference type="PANTHER" id="PTHR11697">
    <property type="entry name" value="GENERAL TRANSCRIPTION FACTOR 2-RELATED ZINC FINGER PROTEIN"/>
    <property type="match status" value="1"/>
</dbReference>
<keyword evidence="2" id="KW-1185">Reference proteome</keyword>
<comment type="caution">
    <text evidence="1">The sequence shown here is derived from an EMBL/GenBank/DDBJ whole genome shotgun (WGS) entry which is preliminary data.</text>
</comment>
<organism evidence="1 2">
    <name type="scientific">Lithocarpus litseifolius</name>
    <dbReference type="NCBI Taxonomy" id="425828"/>
    <lineage>
        <taxon>Eukaryota</taxon>
        <taxon>Viridiplantae</taxon>
        <taxon>Streptophyta</taxon>
        <taxon>Embryophyta</taxon>
        <taxon>Tracheophyta</taxon>
        <taxon>Spermatophyta</taxon>
        <taxon>Magnoliopsida</taxon>
        <taxon>eudicotyledons</taxon>
        <taxon>Gunneridae</taxon>
        <taxon>Pentapetalae</taxon>
        <taxon>rosids</taxon>
        <taxon>fabids</taxon>
        <taxon>Fagales</taxon>
        <taxon>Fagaceae</taxon>
        <taxon>Lithocarpus</taxon>
    </lineage>
</organism>
<proteinExistence type="predicted"/>
<dbReference type="Proteomes" id="UP001459277">
    <property type="component" value="Unassembled WGS sequence"/>
</dbReference>
<reference evidence="1 2" key="1">
    <citation type="submission" date="2024-01" db="EMBL/GenBank/DDBJ databases">
        <title>A telomere-to-telomere, gap-free genome of sweet tea (Lithocarpus litseifolius).</title>
        <authorList>
            <person name="Zhou J."/>
        </authorList>
    </citation>
    <scope>NUCLEOTIDE SEQUENCE [LARGE SCALE GENOMIC DNA]</scope>
    <source>
        <strain evidence="1">Zhou-2022a</strain>
        <tissue evidence="1">Leaf</tissue>
    </source>
</reference>
<name>A0AAW2DQB0_9ROSI</name>
<dbReference type="EMBL" id="JAZDWU010000002">
    <property type="protein sequence ID" value="KAL0010911.1"/>
    <property type="molecule type" value="Genomic_DNA"/>
</dbReference>
<sequence>MFTPTCEVLLNIIDAIDSQLQELNHRFNEDAMELLRLCSALEPREALNSFRISDLGLLVKKLYPQDFRDYDKQVLEKDLCHYEHNVVQDPEFKKLKSLSEL</sequence>
<dbReference type="AlphaFoldDB" id="A0AAW2DQB0"/>
<dbReference type="PANTHER" id="PTHR11697:SF231">
    <property type="entry name" value="TTF-TYPE DOMAIN-CONTAINING PROTEIN"/>
    <property type="match status" value="1"/>
</dbReference>
<gene>
    <name evidence="1" type="ORF">SO802_006019</name>
</gene>
<evidence type="ECO:0000313" key="2">
    <source>
        <dbReference type="Proteomes" id="UP001459277"/>
    </source>
</evidence>
<evidence type="ECO:0000313" key="1">
    <source>
        <dbReference type="EMBL" id="KAL0010911.1"/>
    </source>
</evidence>
<accession>A0AAW2DQB0</accession>
<dbReference type="InterPro" id="IPR055298">
    <property type="entry name" value="AtLOH3-like"/>
</dbReference>